<proteinExistence type="predicted"/>
<reference evidence="1 4" key="2">
    <citation type="submission" date="2018-10" db="EMBL/GenBank/DDBJ databases">
        <title>Complete Genome Sequence and Transcriptomic Profiles of a Marine Bacterium, Pseudoalteromonas agarivorans Hao 2018.</title>
        <authorList>
            <person name="Hao L."/>
        </authorList>
    </citation>
    <scope>NUCLEOTIDE SEQUENCE [LARGE SCALE GENOMIC DNA]</scope>
    <source>
        <strain evidence="1 4">Hao 2018</strain>
    </source>
</reference>
<protein>
    <recommendedName>
        <fullName evidence="5">Phosphate ABC transporter substrate-binding protein</fullName>
    </recommendedName>
</protein>
<evidence type="ECO:0000313" key="2">
    <source>
        <dbReference type="EMBL" id="KYL32344.1"/>
    </source>
</evidence>
<gene>
    <name evidence="2" type="ORF">A2I98_17675</name>
    <name evidence="1" type="ORF">D9T18_00205</name>
</gene>
<dbReference type="EMBL" id="LVCM01000028">
    <property type="protein sequence ID" value="KYL32344.1"/>
    <property type="molecule type" value="Genomic_DNA"/>
</dbReference>
<evidence type="ECO:0000313" key="3">
    <source>
        <dbReference type="Proteomes" id="UP000075621"/>
    </source>
</evidence>
<dbReference type="Gene3D" id="3.40.190.10">
    <property type="entry name" value="Periplasmic binding protein-like II"/>
    <property type="match status" value="1"/>
</dbReference>
<name>A0AAD0TX42_9GAMM</name>
<evidence type="ECO:0000313" key="4">
    <source>
        <dbReference type="Proteomes" id="UP000279995"/>
    </source>
</evidence>
<sequence length="154" mass="17437">MMYSKLTYVIRHIILLCIFTWSLLFISVQAYADNSHTTKVIIVVNTANKNLALSKQQIRHIYMGGAMSRQFKAVNLPAGNPLRIDFNTKLVGLTESRIQAYWAQMRFTGRSKPPVEFSSTKEIIAYLLKEENAVAYLPADTKIPDELTVVTLTP</sequence>
<dbReference type="Proteomes" id="UP000279995">
    <property type="component" value="Chromosome I"/>
</dbReference>
<dbReference type="Proteomes" id="UP000075621">
    <property type="component" value="Unassembled WGS sequence"/>
</dbReference>
<reference evidence="2 3" key="1">
    <citation type="submission" date="2016-03" db="EMBL/GenBank/DDBJ databases">
        <authorList>
            <person name="Zhang H."/>
            <person name="Liu R."/>
            <person name="Wang M."/>
            <person name="Wang H."/>
            <person name="Wang L."/>
            <person name="Song L."/>
        </authorList>
    </citation>
    <scope>NUCLEOTIDE SEQUENCE [LARGE SCALE GENOMIC DNA]</scope>
    <source>
        <strain evidence="2 3">DSM 16098</strain>
    </source>
</reference>
<evidence type="ECO:0008006" key="5">
    <source>
        <dbReference type="Google" id="ProtNLM"/>
    </source>
</evidence>
<dbReference type="SUPFAM" id="SSF53850">
    <property type="entry name" value="Periplasmic binding protein-like II"/>
    <property type="match status" value="1"/>
</dbReference>
<dbReference type="AlphaFoldDB" id="A0AAD0TX42"/>
<dbReference type="EMBL" id="CP033065">
    <property type="protein sequence ID" value="AYM85221.1"/>
    <property type="molecule type" value="Genomic_DNA"/>
</dbReference>
<organism evidence="1 4">
    <name type="scientific">Pseudoalteromonas agarivorans</name>
    <dbReference type="NCBI Taxonomy" id="176102"/>
    <lineage>
        <taxon>Bacteria</taxon>
        <taxon>Pseudomonadati</taxon>
        <taxon>Pseudomonadota</taxon>
        <taxon>Gammaproteobacteria</taxon>
        <taxon>Alteromonadales</taxon>
        <taxon>Pseudoalteromonadaceae</taxon>
        <taxon>Pseudoalteromonas</taxon>
    </lineage>
</organism>
<dbReference type="RefSeq" id="WP_054983735.1">
    <property type="nucleotide sequence ID" value="NZ_CP033065.1"/>
</dbReference>
<accession>A0AAD0TX42</accession>
<evidence type="ECO:0000313" key="1">
    <source>
        <dbReference type="EMBL" id="AYM85221.1"/>
    </source>
</evidence>